<name>A0ABS5SHM7_9BACT</name>
<keyword evidence="3" id="KW-1185">Reference proteome</keyword>
<dbReference type="InterPro" id="IPR052018">
    <property type="entry name" value="PHP_domain"/>
</dbReference>
<feature type="domain" description="Aminoglycoside phosphotransferase" evidence="1">
    <location>
        <begin position="226"/>
        <end position="433"/>
    </location>
</feature>
<dbReference type="SUPFAM" id="SSF56112">
    <property type="entry name" value="Protein kinase-like (PK-like)"/>
    <property type="match status" value="1"/>
</dbReference>
<dbReference type="Pfam" id="PF01636">
    <property type="entry name" value="APH"/>
    <property type="match status" value="1"/>
</dbReference>
<dbReference type="PANTHER" id="PTHR42924">
    <property type="entry name" value="EXONUCLEASE"/>
    <property type="match status" value="1"/>
</dbReference>
<proteinExistence type="predicted"/>
<reference evidence="2 3" key="1">
    <citation type="submission" date="2021-05" db="EMBL/GenBank/DDBJ databases">
        <title>The draft genome of Geobacter luticola JCM 17780.</title>
        <authorList>
            <person name="Xu Z."/>
            <person name="Masuda Y."/>
            <person name="Itoh H."/>
            <person name="Senoo K."/>
        </authorList>
    </citation>
    <scope>NUCLEOTIDE SEQUENCE [LARGE SCALE GENOMIC DNA]</scope>
    <source>
        <strain evidence="2 3">JCM 17780</strain>
    </source>
</reference>
<evidence type="ECO:0000313" key="3">
    <source>
        <dbReference type="Proteomes" id="UP000756860"/>
    </source>
</evidence>
<dbReference type="EMBL" id="JAHCVK010000004">
    <property type="protein sequence ID" value="MBT0653592.1"/>
    <property type="molecule type" value="Genomic_DNA"/>
</dbReference>
<dbReference type="InterPro" id="IPR011009">
    <property type="entry name" value="Kinase-like_dom_sf"/>
</dbReference>
<evidence type="ECO:0000259" key="1">
    <source>
        <dbReference type="Pfam" id="PF01636"/>
    </source>
</evidence>
<accession>A0ABS5SHM7</accession>
<organism evidence="2 3">
    <name type="scientific">Geomobilimonas luticola</name>
    <dbReference type="NCBI Taxonomy" id="1114878"/>
    <lineage>
        <taxon>Bacteria</taxon>
        <taxon>Pseudomonadati</taxon>
        <taxon>Thermodesulfobacteriota</taxon>
        <taxon>Desulfuromonadia</taxon>
        <taxon>Geobacterales</taxon>
        <taxon>Geobacteraceae</taxon>
        <taxon>Geomobilimonas</taxon>
    </lineage>
</organism>
<dbReference type="Gene3D" id="3.90.1200.10">
    <property type="match status" value="1"/>
</dbReference>
<dbReference type="Proteomes" id="UP000756860">
    <property type="component" value="Unassembled WGS sequence"/>
</dbReference>
<protein>
    <submittedName>
        <fullName evidence="2">Phosphotransferase</fullName>
    </submittedName>
</protein>
<comment type="caution">
    <text evidence="2">The sequence shown here is derived from an EMBL/GenBank/DDBJ whole genome shotgun (WGS) entry which is preliminary data.</text>
</comment>
<sequence>MLMEMHAHTSEHSPCSSVSAVELVRRVFAKGLQGIVLTDHHYLWGAEELKHVRRAAEVPDHFLLLAGQEVCSAELGDVLVYGATESLPLGTSLLDIRRRFPDVALVWAHPYRGSRMPSDEDLRDPHLDGVEIFNSNQSVRGNSRGLQDWHRLHFTAIAGTDTHGASYAGTYPTQFDHPLRTMSDLVEELRHGRCRPFFKEIPRAGANTRVTEVTIGTKGADELRERIIIKSIENRQKWKNADRAYHIMETLAERGFGGGLFRVPRPIDEDPASMIIIEEGLRGKSLFDKLLTASPADGREYLRLAARWLARLHNCRLVITSPDDFLPREELRLAKYLERFTAINHRHTRKAREIMELVQAEEARLVRADPADLVQGHGDFHPKNVFLGQDNQENRETLFIAAIDFESSLVLPRAFDVGCFLAQFRNQFFAHPARLQEFPESLFLDAYLHDTGMEGEEFRRQVELFRARTNLSIAAYLIKLGLGESEDLWRVLVEAEQAVSCLG</sequence>
<dbReference type="InterPro" id="IPR016195">
    <property type="entry name" value="Pol/histidinol_Pase-like"/>
</dbReference>
<dbReference type="InterPro" id="IPR002575">
    <property type="entry name" value="Aminoglycoside_PTrfase"/>
</dbReference>
<dbReference type="Pfam" id="PF13263">
    <property type="entry name" value="PHP_C"/>
    <property type="match status" value="1"/>
</dbReference>
<gene>
    <name evidence="2" type="ORF">KI810_11035</name>
</gene>
<dbReference type="CDD" id="cd07432">
    <property type="entry name" value="PHP_HisPPase"/>
    <property type="match status" value="1"/>
</dbReference>
<dbReference type="PANTHER" id="PTHR42924:SF3">
    <property type="entry name" value="POLYMERASE_HISTIDINOL PHOSPHATASE N-TERMINAL DOMAIN-CONTAINING PROTEIN"/>
    <property type="match status" value="1"/>
</dbReference>
<dbReference type="SUPFAM" id="SSF89550">
    <property type="entry name" value="PHP domain-like"/>
    <property type="match status" value="1"/>
</dbReference>
<evidence type="ECO:0000313" key="2">
    <source>
        <dbReference type="EMBL" id="MBT0653592.1"/>
    </source>
</evidence>
<dbReference type="Gene3D" id="3.20.20.140">
    <property type="entry name" value="Metal-dependent hydrolases"/>
    <property type="match status" value="1"/>
</dbReference>